<reference evidence="4 5" key="1">
    <citation type="submission" date="2023-08" db="EMBL/GenBank/DDBJ databases">
        <authorList>
            <person name="Joshi A."/>
            <person name="Thite S."/>
        </authorList>
    </citation>
    <scope>NUCLEOTIDE SEQUENCE [LARGE SCALE GENOMIC DNA]</scope>
    <source>
        <strain evidence="4 5">AC40</strain>
    </source>
</reference>
<gene>
    <name evidence="4" type="ORF">Q3O60_00800</name>
</gene>
<dbReference type="PANTHER" id="PTHR43580">
    <property type="entry name" value="OXIDOREDUCTASE GLYR1-RELATED"/>
    <property type="match status" value="1"/>
</dbReference>
<evidence type="ECO:0000259" key="3">
    <source>
        <dbReference type="Pfam" id="PF21761"/>
    </source>
</evidence>
<dbReference type="Gene3D" id="3.40.50.720">
    <property type="entry name" value="NAD(P)-binding Rossmann-like Domain"/>
    <property type="match status" value="1"/>
</dbReference>
<keyword evidence="5" id="KW-1185">Reference proteome</keyword>
<dbReference type="InterPro" id="IPR015815">
    <property type="entry name" value="HIBADH-related"/>
</dbReference>
<dbReference type="InterPro" id="IPR006115">
    <property type="entry name" value="6PGDH_NADP-bd"/>
</dbReference>
<dbReference type="EMBL" id="JAUZVZ010000001">
    <property type="protein sequence ID" value="MDP4534732.1"/>
    <property type="molecule type" value="Genomic_DNA"/>
</dbReference>
<feature type="domain" description="NADPH-dependent reductive aminase-like C-terminal" evidence="3">
    <location>
        <begin position="159"/>
        <end position="284"/>
    </location>
</feature>
<name>A0ABT9GUL3_9GAMM</name>
<dbReference type="InterPro" id="IPR036291">
    <property type="entry name" value="NAD(P)-bd_dom_sf"/>
</dbReference>
<dbReference type="PIRSF" id="PIRSF000103">
    <property type="entry name" value="HIBADH"/>
    <property type="match status" value="1"/>
</dbReference>
<feature type="domain" description="6-phosphogluconate dehydrogenase NADP-binding" evidence="2">
    <location>
        <begin position="3"/>
        <end position="156"/>
    </location>
</feature>
<evidence type="ECO:0000313" key="4">
    <source>
        <dbReference type="EMBL" id="MDP4534732.1"/>
    </source>
</evidence>
<sequence>MSNISILGLGAMGSALAKALLDNGMQVTVWNRSAEKALPLVERGAIHAANATEALQASPVTIISALDYQAVEEIVQPSSGTLVGRTLINLTNGTLSQVRAMAAWARQCGAEYLDGGVMVTPDLIGTEQAFVLYGGSQKAFDASEDLLTILGKPVYVGADPAMAQLFDLAMLSAMFGMFGGYLHAAALLESEQVPAREVTPMIMSLLQAMVGLLPHIAEEIDTKPNLQPDSNNAMMAVALKNVVEGSIEQGIEPSLLEPIRALFARGVANGLGARDIAALVPLFKV</sequence>
<comment type="caution">
    <text evidence="4">The sequence shown here is derived from an EMBL/GenBank/DDBJ whole genome shotgun (WGS) entry which is preliminary data.</text>
</comment>
<evidence type="ECO:0000256" key="1">
    <source>
        <dbReference type="ARBA" id="ARBA00023002"/>
    </source>
</evidence>
<dbReference type="PANTHER" id="PTHR43580:SF2">
    <property type="entry name" value="CYTOKINE-LIKE NUCLEAR FACTOR N-PAC"/>
    <property type="match status" value="1"/>
</dbReference>
<dbReference type="Proteomes" id="UP001231616">
    <property type="component" value="Unassembled WGS sequence"/>
</dbReference>
<dbReference type="Gene3D" id="1.10.1040.10">
    <property type="entry name" value="N-(1-d-carboxylethyl)-l-norvaline Dehydrogenase, domain 2"/>
    <property type="match status" value="1"/>
</dbReference>
<protein>
    <submittedName>
        <fullName evidence="4">NAD(P)-binding domain-containing protein</fullName>
    </submittedName>
</protein>
<dbReference type="InterPro" id="IPR051265">
    <property type="entry name" value="HIBADH-related_NP60_sf"/>
</dbReference>
<evidence type="ECO:0000259" key="2">
    <source>
        <dbReference type="Pfam" id="PF03446"/>
    </source>
</evidence>
<proteinExistence type="predicted"/>
<dbReference type="InterPro" id="IPR048666">
    <property type="entry name" value="RedAm-like_C"/>
</dbReference>
<dbReference type="Pfam" id="PF03446">
    <property type="entry name" value="NAD_binding_2"/>
    <property type="match status" value="1"/>
</dbReference>
<accession>A0ABT9GUL3</accession>
<evidence type="ECO:0000313" key="5">
    <source>
        <dbReference type="Proteomes" id="UP001231616"/>
    </source>
</evidence>
<dbReference type="InterPro" id="IPR013328">
    <property type="entry name" value="6PGD_dom2"/>
</dbReference>
<dbReference type="SUPFAM" id="SSF51735">
    <property type="entry name" value="NAD(P)-binding Rossmann-fold domains"/>
    <property type="match status" value="1"/>
</dbReference>
<organism evidence="4 5">
    <name type="scientific">Alkalimonas collagenimarina</name>
    <dbReference type="NCBI Taxonomy" id="400390"/>
    <lineage>
        <taxon>Bacteria</taxon>
        <taxon>Pseudomonadati</taxon>
        <taxon>Pseudomonadota</taxon>
        <taxon>Gammaproteobacteria</taxon>
        <taxon>Alkalimonas</taxon>
    </lineage>
</organism>
<keyword evidence="1" id="KW-0560">Oxidoreductase</keyword>
<dbReference type="Pfam" id="PF21761">
    <property type="entry name" value="RedAm-like_C"/>
    <property type="match status" value="1"/>
</dbReference>